<protein>
    <submittedName>
        <fullName evidence="6">Spermidine/putrescine ABC transporter substrate-binding protein</fullName>
    </submittedName>
</protein>
<evidence type="ECO:0000256" key="1">
    <source>
        <dbReference type="ARBA" id="ARBA00004418"/>
    </source>
</evidence>
<keyword evidence="3" id="KW-0732">Signal</keyword>
<keyword evidence="4" id="KW-0574">Periplasm</keyword>
<dbReference type="Pfam" id="PF13343">
    <property type="entry name" value="SBP_bac_6"/>
    <property type="match status" value="1"/>
</dbReference>
<dbReference type="PRINTS" id="PR00909">
    <property type="entry name" value="SPERMDNBNDNG"/>
</dbReference>
<evidence type="ECO:0000256" key="4">
    <source>
        <dbReference type="ARBA" id="ARBA00022764"/>
    </source>
</evidence>
<evidence type="ECO:0000313" key="7">
    <source>
        <dbReference type="Proteomes" id="UP000886800"/>
    </source>
</evidence>
<dbReference type="EMBL" id="DXES01000164">
    <property type="protein sequence ID" value="HIX66104.1"/>
    <property type="molecule type" value="Genomic_DNA"/>
</dbReference>
<dbReference type="GO" id="GO:0042597">
    <property type="term" value="C:periplasmic space"/>
    <property type="evidence" value="ECO:0007669"/>
    <property type="project" value="UniProtKB-SubCell"/>
</dbReference>
<comment type="caution">
    <text evidence="6">The sequence shown here is derived from an EMBL/GenBank/DDBJ whole genome shotgun (WGS) entry which is preliminary data.</text>
</comment>
<evidence type="ECO:0000256" key="2">
    <source>
        <dbReference type="ARBA" id="ARBA00022448"/>
    </source>
</evidence>
<sequence length="295" mass="33502">FDNLPNYKYIDESFRNTASDPENLDSTPYTWGTVVVIYNTTMVDEMDLGSWDILWNEKYLGEILMIGNSRDTFGIALKRLGYPMNPENQEQLDEALESLKDQKPLTQAYVMDEIFDKMIGGEASIAPYYAGDALTMMADNPDLSCFVPEEGTNRFIDYVVVPSCSKEQECAEMFMNFLMEPEVAAANIEYIGYSSPNWAALELLPPEVTENPVAYPPDEVIAKTEAWINLSDEMNLAVDKAWTDLLSSDEEYNRWLIPILMLLAILASIAINVGRAFRRRREKAIYESMSPGKRL</sequence>
<dbReference type="Gene3D" id="3.40.190.10">
    <property type="entry name" value="Periplasmic binding protein-like II"/>
    <property type="match status" value="1"/>
</dbReference>
<gene>
    <name evidence="6" type="ORF">H9736_07625</name>
</gene>
<keyword evidence="2" id="KW-0813">Transport</keyword>
<keyword evidence="5" id="KW-0812">Transmembrane</keyword>
<dbReference type="PANTHER" id="PTHR30222">
    <property type="entry name" value="SPERMIDINE/PUTRESCINE-BINDING PERIPLASMIC PROTEIN"/>
    <property type="match status" value="1"/>
</dbReference>
<dbReference type="SUPFAM" id="SSF53850">
    <property type="entry name" value="Periplasmic binding protein-like II"/>
    <property type="match status" value="1"/>
</dbReference>
<dbReference type="InterPro" id="IPR001188">
    <property type="entry name" value="Sperm_putr-bd"/>
</dbReference>
<comment type="subcellular location">
    <subcellularLocation>
        <location evidence="1">Periplasm</location>
    </subcellularLocation>
</comment>
<keyword evidence="5" id="KW-1133">Transmembrane helix</keyword>
<proteinExistence type="predicted"/>
<keyword evidence="5" id="KW-0472">Membrane</keyword>
<dbReference type="Proteomes" id="UP000886800">
    <property type="component" value="Unassembled WGS sequence"/>
</dbReference>
<dbReference type="CDD" id="cd13590">
    <property type="entry name" value="PBP2_PotD_PotF_like"/>
    <property type="match status" value="1"/>
</dbReference>
<name>A0A9D2B8I0_9FIRM</name>
<evidence type="ECO:0000313" key="6">
    <source>
        <dbReference type="EMBL" id="HIX66104.1"/>
    </source>
</evidence>
<organism evidence="6 7">
    <name type="scientific">Candidatus Anaerotruncus excrementipullorum</name>
    <dbReference type="NCBI Taxonomy" id="2838465"/>
    <lineage>
        <taxon>Bacteria</taxon>
        <taxon>Bacillati</taxon>
        <taxon>Bacillota</taxon>
        <taxon>Clostridia</taxon>
        <taxon>Eubacteriales</taxon>
        <taxon>Oscillospiraceae</taxon>
        <taxon>Anaerotruncus</taxon>
    </lineage>
</organism>
<dbReference type="AlphaFoldDB" id="A0A9D2B8I0"/>
<feature type="non-terminal residue" evidence="6">
    <location>
        <position position="1"/>
    </location>
</feature>
<reference evidence="6" key="2">
    <citation type="submission" date="2021-04" db="EMBL/GenBank/DDBJ databases">
        <authorList>
            <person name="Gilroy R."/>
        </authorList>
    </citation>
    <scope>NUCLEOTIDE SEQUENCE</scope>
    <source>
        <strain evidence="6">CHK188-5543</strain>
    </source>
</reference>
<evidence type="ECO:0000256" key="3">
    <source>
        <dbReference type="ARBA" id="ARBA00022729"/>
    </source>
</evidence>
<reference evidence="6" key="1">
    <citation type="journal article" date="2021" name="PeerJ">
        <title>Extensive microbial diversity within the chicken gut microbiome revealed by metagenomics and culture.</title>
        <authorList>
            <person name="Gilroy R."/>
            <person name="Ravi A."/>
            <person name="Getino M."/>
            <person name="Pursley I."/>
            <person name="Horton D.L."/>
            <person name="Alikhan N.F."/>
            <person name="Baker D."/>
            <person name="Gharbi K."/>
            <person name="Hall N."/>
            <person name="Watson M."/>
            <person name="Adriaenssens E.M."/>
            <person name="Foster-Nyarko E."/>
            <person name="Jarju S."/>
            <person name="Secka A."/>
            <person name="Antonio M."/>
            <person name="Oren A."/>
            <person name="Chaudhuri R.R."/>
            <person name="La Ragione R."/>
            <person name="Hildebrand F."/>
            <person name="Pallen M.J."/>
        </authorList>
    </citation>
    <scope>NUCLEOTIDE SEQUENCE</scope>
    <source>
        <strain evidence="6">CHK188-5543</strain>
    </source>
</reference>
<feature type="transmembrane region" description="Helical" evidence="5">
    <location>
        <begin position="255"/>
        <end position="273"/>
    </location>
</feature>
<dbReference type="GO" id="GO:0019808">
    <property type="term" value="F:polyamine binding"/>
    <property type="evidence" value="ECO:0007669"/>
    <property type="project" value="InterPro"/>
</dbReference>
<accession>A0A9D2B8I0</accession>
<dbReference type="GO" id="GO:0015846">
    <property type="term" value="P:polyamine transport"/>
    <property type="evidence" value="ECO:0007669"/>
    <property type="project" value="InterPro"/>
</dbReference>
<evidence type="ECO:0000256" key="5">
    <source>
        <dbReference type="SAM" id="Phobius"/>
    </source>
</evidence>
<dbReference type="PANTHER" id="PTHR30222:SF17">
    <property type="entry name" value="SPERMIDINE_PUTRESCINE-BINDING PERIPLASMIC PROTEIN"/>
    <property type="match status" value="1"/>
</dbReference>